<accession>A0A1M4Z3L4</accession>
<dbReference type="OrthoDB" id="1094435at2"/>
<keyword evidence="3" id="KW-1185">Reference proteome</keyword>
<organism evidence="2 3">
    <name type="scientific">Pedobacter caeni</name>
    <dbReference type="NCBI Taxonomy" id="288992"/>
    <lineage>
        <taxon>Bacteria</taxon>
        <taxon>Pseudomonadati</taxon>
        <taxon>Bacteroidota</taxon>
        <taxon>Sphingobacteriia</taxon>
        <taxon>Sphingobacteriales</taxon>
        <taxon>Sphingobacteriaceae</taxon>
        <taxon>Pedobacter</taxon>
    </lineage>
</organism>
<dbReference type="AlphaFoldDB" id="A0A1M4Z3L4"/>
<dbReference type="Proteomes" id="UP000184287">
    <property type="component" value="Unassembled WGS sequence"/>
</dbReference>
<proteinExistence type="predicted"/>
<sequence>MMKKYTAYMHFLFAVLLMLSSCAKDHGNYEYTKLNDVKIDSISDFSLMKFDSLKISPEVNQSESGHILSYEWKIYSPKTGKTKTLSKEKNLAVVITEEPITDAYELLFKVTDQTTGISEFKSFNLKVITPYSEGWMVLNRKGNDVDIDMVNPAGKVFSDVYKLSNGNAIPDGANRVYTYYGQQEQKVFVQTASDLLQLKGNDFIQIQNYNSLFYEQPSPGKPELYFLKNGGDREFIINDGLLYVMATNVPPPTRFGARIPGDYKAANFMAVGSKYPGIIYDEKNGGFLSLPANKSELTAFPLVEGAAFDMNKINKTLVFMQPAPVLDHFYALFKDPRNQSFHFYTINSNGTNPAVKYQPMANVPDIGRASTFTIASTLPLIYYAVDQKIYVYDVEMNAARKVYEIPDAAAHIVALRMLKGALVAGVNEGAEGALYYFDLAPTGNVSSNTKKISGLGNIIDMVYKPQ</sequence>
<dbReference type="InterPro" id="IPR032183">
    <property type="entry name" value="PKD-like"/>
</dbReference>
<dbReference type="RefSeq" id="WP_159441070.1">
    <property type="nucleotide sequence ID" value="NZ_FQUQ01000002.1"/>
</dbReference>
<dbReference type="STRING" id="288992.SAMN04488522_102160"/>
<keyword evidence="1" id="KW-0732">Signal</keyword>
<dbReference type="PROSITE" id="PS51257">
    <property type="entry name" value="PROKAR_LIPOPROTEIN"/>
    <property type="match status" value="1"/>
</dbReference>
<protein>
    <submittedName>
        <fullName evidence="2">PKD-like family protein</fullName>
    </submittedName>
</protein>
<dbReference type="Pfam" id="PF16407">
    <property type="entry name" value="PKD_2"/>
    <property type="match status" value="1"/>
</dbReference>
<reference evidence="3" key="1">
    <citation type="submission" date="2016-11" db="EMBL/GenBank/DDBJ databases">
        <authorList>
            <person name="Varghese N."/>
            <person name="Submissions S."/>
        </authorList>
    </citation>
    <scope>NUCLEOTIDE SEQUENCE [LARGE SCALE GENOMIC DNA]</scope>
    <source>
        <strain evidence="3">DSM 16990</strain>
    </source>
</reference>
<gene>
    <name evidence="2" type="ORF">SAMN04488522_102160</name>
</gene>
<name>A0A1M4Z3L4_9SPHI</name>
<feature type="chain" id="PRO_5012070098" evidence="1">
    <location>
        <begin position="24"/>
        <end position="466"/>
    </location>
</feature>
<evidence type="ECO:0000313" key="2">
    <source>
        <dbReference type="EMBL" id="SHF12186.1"/>
    </source>
</evidence>
<dbReference type="EMBL" id="FQUQ01000002">
    <property type="protein sequence ID" value="SHF12186.1"/>
    <property type="molecule type" value="Genomic_DNA"/>
</dbReference>
<evidence type="ECO:0000256" key="1">
    <source>
        <dbReference type="SAM" id="SignalP"/>
    </source>
</evidence>
<evidence type="ECO:0000313" key="3">
    <source>
        <dbReference type="Proteomes" id="UP000184287"/>
    </source>
</evidence>
<feature type="signal peptide" evidence="1">
    <location>
        <begin position="1"/>
        <end position="23"/>
    </location>
</feature>